<feature type="transmembrane region" description="Helical" evidence="10">
    <location>
        <begin position="165"/>
        <end position="188"/>
    </location>
</feature>
<feature type="transmembrane region" description="Helical" evidence="10">
    <location>
        <begin position="219"/>
        <end position="240"/>
    </location>
</feature>
<protein>
    <recommendedName>
        <fullName evidence="16">CNNM transmembrane domain-containing protein</fullName>
    </recommendedName>
</protein>
<dbReference type="KEGG" id="aqu:100640233"/>
<evidence type="ECO:0000256" key="4">
    <source>
        <dbReference type="ARBA" id="ARBA00022737"/>
    </source>
</evidence>
<keyword evidence="3 8" id="KW-0812">Transmembrane</keyword>
<name>A0A1X7VF55_AMPQE</name>
<dbReference type="GO" id="GO:0005886">
    <property type="term" value="C:plasma membrane"/>
    <property type="evidence" value="ECO:0007669"/>
    <property type="project" value="TreeGrafter"/>
</dbReference>
<feature type="signal peptide" evidence="11">
    <location>
        <begin position="1"/>
        <end position="36"/>
    </location>
</feature>
<evidence type="ECO:0008006" key="16">
    <source>
        <dbReference type="Google" id="ProtNLM"/>
    </source>
</evidence>
<evidence type="ECO:0000313" key="14">
    <source>
        <dbReference type="EnsemblMetazoa" id="Aqu2.1.38142_001"/>
    </source>
</evidence>
<feature type="compositionally biased region" description="Polar residues" evidence="9">
    <location>
        <begin position="711"/>
        <end position="723"/>
    </location>
</feature>
<comment type="subcellular location">
    <subcellularLocation>
        <location evidence="1">Membrane</location>
        <topology evidence="1">Multi-pass membrane protein</topology>
    </subcellularLocation>
</comment>
<dbReference type="STRING" id="400682.A0A1X7VF55"/>
<evidence type="ECO:0000256" key="11">
    <source>
        <dbReference type="SAM" id="SignalP"/>
    </source>
</evidence>
<dbReference type="Proteomes" id="UP000007879">
    <property type="component" value="Unassembled WGS sequence"/>
</dbReference>
<feature type="domain" description="CNNM transmembrane" evidence="13">
    <location>
        <begin position="157"/>
        <end position="338"/>
    </location>
</feature>
<dbReference type="FunFam" id="3.10.580.10:FF:000006">
    <property type="entry name" value="DUF21 and CBS domain protein"/>
    <property type="match status" value="1"/>
</dbReference>
<dbReference type="AlphaFoldDB" id="A0A1X7VF55"/>
<feature type="transmembrane region" description="Helical" evidence="10">
    <location>
        <begin position="273"/>
        <end position="297"/>
    </location>
</feature>
<feature type="transmembrane region" description="Helical" evidence="10">
    <location>
        <begin position="246"/>
        <end position="266"/>
    </location>
</feature>
<dbReference type="InterPro" id="IPR000644">
    <property type="entry name" value="CBS_dom"/>
</dbReference>
<dbReference type="GO" id="GO:0008340">
    <property type="term" value="P:determination of adult lifespan"/>
    <property type="evidence" value="ECO:0007669"/>
    <property type="project" value="UniProtKB-ARBA"/>
</dbReference>
<dbReference type="InterPro" id="IPR046342">
    <property type="entry name" value="CBS_dom_sf"/>
</dbReference>
<dbReference type="CDD" id="cd04590">
    <property type="entry name" value="CBS_pair_CorC_HlyC_assoc"/>
    <property type="match status" value="1"/>
</dbReference>
<dbReference type="GO" id="GO:0032026">
    <property type="term" value="P:response to magnesium ion"/>
    <property type="evidence" value="ECO:0007669"/>
    <property type="project" value="UniProtKB-ARBA"/>
</dbReference>
<keyword evidence="7" id="KW-0129">CBS domain</keyword>
<dbReference type="Pfam" id="PF25562">
    <property type="entry name" value="CNBH_CNNM2_C"/>
    <property type="match status" value="1"/>
</dbReference>
<feature type="domain" description="CBS" evidence="12">
    <location>
        <begin position="424"/>
        <end position="490"/>
    </location>
</feature>
<dbReference type="Gene3D" id="3.10.580.10">
    <property type="entry name" value="CBS-domain"/>
    <property type="match status" value="1"/>
</dbReference>
<keyword evidence="6 8" id="KW-0472">Membrane</keyword>
<evidence type="ECO:0000259" key="12">
    <source>
        <dbReference type="PROSITE" id="PS51371"/>
    </source>
</evidence>
<sequence>MYFSCKHKHFVFGGHGRHISLSLVFFLLVLTQPSWSQLVSFVPQGSKYETTDTGVISLDPTLSHSLLVIGYNLTNSSLIKWTESSTNCDEASSLFGTISVLRVTPLEPPIVRSLYNVTFPLISTNKVLYFCLRNDDNEDFTHQGTDLQLVVSQPSSSLLPLPVTIIFILILMVLSGLFSGLNLGLMALDPTTLKIVMRSGSKKQQRYAKIIHRVRRYGNYLLCTLLLGNVLVNSTFTILLDNVIGSGIYAVIGSTLAIVIFGEIVPQAICSRYGLLIGAYTIWLTYIFMVVTFPLAFPISLILNLILGKEIGAVYNRQQLLELLKVTKEDADINDYELGILSGALNFKDRTVTEIMTKYEHVFCVDIDMVLNFETMKQIYDSGFSRMPIYEEDRNNIVGILHLRDLTFIDPEDCIPIRQLKDFYNRHPNFVFFDTTLEKQLKDFVDTGCHIAIVKDIVEVEGADNEYKILGIITLEDIIEAIIGRQIVDEYDQFEDNKTQKKRKRDNNIAAVTEMMYTTPVISLSPQQVLAVTQFLSSSVPPFNSSHITKNVLSHLLRQDIVFKLSRERSDFLLYQSGTPANYFTLILEGMLLVTIGEEGLQFQAHGFYTFGSKCLLEPYSDTAYVPDFTVSMGPVECLVVIVTKRRYLAALKASRFENEQSQTVSAEVFNKEWEVAETTDLEASLAGKAGLTNITHLLRTKPLQGLSIGASHSNSNGASTAGSPLGGPGSLTHSTAESEAPLIDEKELSLTVPVMVTNDINDSRTSSLIISEDTIVTCNRETRV</sequence>
<feature type="chain" id="PRO_5010868370" description="CNNM transmembrane domain-containing protein" evidence="11">
    <location>
        <begin position="37"/>
        <end position="785"/>
    </location>
</feature>
<dbReference type="GO" id="GO:1905941">
    <property type="term" value="P:positive regulation of gonad development"/>
    <property type="evidence" value="ECO:0007669"/>
    <property type="project" value="UniProtKB-ARBA"/>
</dbReference>
<evidence type="ECO:0000256" key="2">
    <source>
        <dbReference type="ARBA" id="ARBA00010484"/>
    </source>
</evidence>
<organism evidence="14">
    <name type="scientific">Amphimedon queenslandica</name>
    <name type="common">Sponge</name>
    <dbReference type="NCBI Taxonomy" id="400682"/>
    <lineage>
        <taxon>Eukaryota</taxon>
        <taxon>Metazoa</taxon>
        <taxon>Porifera</taxon>
        <taxon>Demospongiae</taxon>
        <taxon>Heteroscleromorpha</taxon>
        <taxon>Haplosclerida</taxon>
        <taxon>Niphatidae</taxon>
        <taxon>Amphimedon</taxon>
    </lineage>
</organism>
<evidence type="ECO:0000256" key="9">
    <source>
        <dbReference type="SAM" id="MobiDB-lite"/>
    </source>
</evidence>
<dbReference type="InterPro" id="IPR002550">
    <property type="entry name" value="CNNM"/>
</dbReference>
<reference evidence="15" key="1">
    <citation type="journal article" date="2010" name="Nature">
        <title>The Amphimedon queenslandica genome and the evolution of animal complexity.</title>
        <authorList>
            <person name="Srivastava M."/>
            <person name="Simakov O."/>
            <person name="Chapman J."/>
            <person name="Fahey B."/>
            <person name="Gauthier M.E."/>
            <person name="Mitros T."/>
            <person name="Richards G.S."/>
            <person name="Conaco C."/>
            <person name="Dacre M."/>
            <person name="Hellsten U."/>
            <person name="Larroux C."/>
            <person name="Putnam N.H."/>
            <person name="Stanke M."/>
            <person name="Adamska M."/>
            <person name="Darling A."/>
            <person name="Degnan S.M."/>
            <person name="Oakley T.H."/>
            <person name="Plachetzki D.C."/>
            <person name="Zhai Y."/>
            <person name="Adamski M."/>
            <person name="Calcino A."/>
            <person name="Cummins S.F."/>
            <person name="Goodstein D.M."/>
            <person name="Harris C."/>
            <person name="Jackson D.J."/>
            <person name="Leys S.P."/>
            <person name="Shu S."/>
            <person name="Woodcroft B.J."/>
            <person name="Vervoort M."/>
            <person name="Kosik K.S."/>
            <person name="Manning G."/>
            <person name="Degnan B.M."/>
            <person name="Rokhsar D.S."/>
        </authorList>
    </citation>
    <scope>NUCLEOTIDE SEQUENCE [LARGE SCALE GENOMIC DNA]</scope>
</reference>
<dbReference type="PANTHER" id="PTHR12064">
    <property type="entry name" value="METAL TRANSPORTER CNNM"/>
    <property type="match status" value="1"/>
</dbReference>
<feature type="domain" description="CBS" evidence="12">
    <location>
        <begin position="356"/>
        <end position="417"/>
    </location>
</feature>
<dbReference type="eggNOG" id="KOG2118">
    <property type="taxonomic scope" value="Eukaryota"/>
</dbReference>
<dbReference type="OrthoDB" id="5353557at2759"/>
<keyword evidence="15" id="KW-1185">Reference proteome</keyword>
<dbReference type="EnsemblMetazoa" id="Aqu2.1.38142_001">
    <property type="protein sequence ID" value="Aqu2.1.38142_001"/>
    <property type="gene ID" value="Aqu2.1.38142"/>
</dbReference>
<proteinExistence type="inferred from homology"/>
<dbReference type="PROSITE" id="PS51371">
    <property type="entry name" value="CBS"/>
    <property type="match status" value="2"/>
</dbReference>
<dbReference type="InParanoid" id="A0A1X7VF55"/>
<dbReference type="GO" id="GO:0010960">
    <property type="term" value="P:magnesium ion homeostasis"/>
    <property type="evidence" value="ECO:0007669"/>
    <property type="project" value="InterPro"/>
</dbReference>
<keyword evidence="4" id="KW-0677">Repeat</keyword>
<keyword evidence="11" id="KW-0732">Signal</keyword>
<dbReference type="GO" id="GO:0040018">
    <property type="term" value="P:positive regulation of multicellular organism growth"/>
    <property type="evidence" value="ECO:0007669"/>
    <property type="project" value="UniProtKB-ARBA"/>
</dbReference>
<evidence type="ECO:0000259" key="13">
    <source>
        <dbReference type="PROSITE" id="PS51846"/>
    </source>
</evidence>
<evidence type="ECO:0000256" key="7">
    <source>
        <dbReference type="PROSITE-ProRule" id="PRU00703"/>
    </source>
</evidence>
<evidence type="ECO:0000256" key="6">
    <source>
        <dbReference type="ARBA" id="ARBA00023136"/>
    </source>
</evidence>
<keyword evidence="5 8" id="KW-1133">Transmembrane helix</keyword>
<feature type="region of interest" description="Disordered" evidence="9">
    <location>
        <begin position="710"/>
        <end position="745"/>
    </location>
</feature>
<accession>A0A1X7VF55</accession>
<dbReference type="InterPro" id="IPR045095">
    <property type="entry name" value="ACDP"/>
</dbReference>
<dbReference type="SUPFAM" id="SSF54631">
    <property type="entry name" value="CBS-domain pair"/>
    <property type="match status" value="1"/>
</dbReference>
<dbReference type="EnsemblMetazoa" id="XM_003384672.3">
    <property type="protein sequence ID" value="XP_003384720.1"/>
    <property type="gene ID" value="LOC100640233"/>
</dbReference>
<dbReference type="Pfam" id="PF01595">
    <property type="entry name" value="CNNM"/>
    <property type="match status" value="1"/>
</dbReference>
<evidence type="ECO:0000256" key="10">
    <source>
        <dbReference type="SAM" id="Phobius"/>
    </source>
</evidence>
<evidence type="ECO:0000313" key="15">
    <source>
        <dbReference type="Proteomes" id="UP000007879"/>
    </source>
</evidence>
<dbReference type="PANTHER" id="PTHR12064:SF94">
    <property type="entry name" value="UNEXTENDED PROTEIN"/>
    <property type="match status" value="1"/>
</dbReference>
<evidence type="ECO:0000256" key="1">
    <source>
        <dbReference type="ARBA" id="ARBA00004141"/>
    </source>
</evidence>
<gene>
    <name evidence="14" type="primary">100640233</name>
</gene>
<dbReference type="GO" id="GO:0022857">
    <property type="term" value="F:transmembrane transporter activity"/>
    <property type="evidence" value="ECO:0007669"/>
    <property type="project" value="TreeGrafter"/>
</dbReference>
<dbReference type="InterPro" id="IPR044751">
    <property type="entry name" value="Ion_transp-like_CBS"/>
</dbReference>
<evidence type="ECO:0000256" key="8">
    <source>
        <dbReference type="PROSITE-ProRule" id="PRU01193"/>
    </source>
</evidence>
<dbReference type="Pfam" id="PF00571">
    <property type="entry name" value="CBS"/>
    <property type="match status" value="2"/>
</dbReference>
<reference evidence="14" key="2">
    <citation type="submission" date="2017-05" db="UniProtKB">
        <authorList>
            <consortium name="EnsemblMetazoa"/>
        </authorList>
    </citation>
    <scope>IDENTIFICATION</scope>
</reference>
<comment type="similarity">
    <text evidence="2">Belongs to the ACDP family.</text>
</comment>
<evidence type="ECO:0000256" key="3">
    <source>
        <dbReference type="ARBA" id="ARBA00022692"/>
    </source>
</evidence>
<dbReference type="PROSITE" id="PS51846">
    <property type="entry name" value="CNNM"/>
    <property type="match status" value="1"/>
</dbReference>
<evidence type="ECO:0000256" key="5">
    <source>
        <dbReference type="ARBA" id="ARBA00022989"/>
    </source>
</evidence>